<dbReference type="OrthoDB" id="5595695at2759"/>
<dbReference type="InterPro" id="IPR006680">
    <property type="entry name" value="Amidohydro-rel"/>
</dbReference>
<name>A0A642US02_9ASCO</name>
<evidence type="ECO:0000313" key="2">
    <source>
        <dbReference type="EMBL" id="KAA8904285.1"/>
    </source>
</evidence>
<protein>
    <recommendedName>
        <fullName evidence="1">Amidohydrolase-related domain-containing protein</fullName>
    </recommendedName>
</protein>
<dbReference type="InterPro" id="IPR011059">
    <property type="entry name" value="Metal-dep_hydrolase_composite"/>
</dbReference>
<evidence type="ECO:0000313" key="3">
    <source>
        <dbReference type="Proteomes" id="UP000761534"/>
    </source>
</evidence>
<reference evidence="2" key="1">
    <citation type="journal article" date="2019" name="G3 (Bethesda)">
        <title>Genome Assemblies of Two Rare Opportunistic Yeast Pathogens: Diutina rugosa (syn. Candida rugosa) and Trichomonascus ciferrii (syn. Candida ciferrii).</title>
        <authorList>
            <person name="Mixao V."/>
            <person name="Saus E."/>
            <person name="Hansen A.P."/>
            <person name="Lass-Florl C."/>
            <person name="Gabaldon T."/>
        </authorList>
    </citation>
    <scope>NUCLEOTIDE SEQUENCE</scope>
    <source>
        <strain evidence="2">CBS 4856</strain>
    </source>
</reference>
<dbReference type="Gene3D" id="2.30.40.10">
    <property type="entry name" value="Urease, subunit C, domain 1"/>
    <property type="match status" value="1"/>
</dbReference>
<accession>A0A642US02</accession>
<dbReference type="VEuPathDB" id="FungiDB:TRICI_005511"/>
<organism evidence="2 3">
    <name type="scientific">Trichomonascus ciferrii</name>
    <dbReference type="NCBI Taxonomy" id="44093"/>
    <lineage>
        <taxon>Eukaryota</taxon>
        <taxon>Fungi</taxon>
        <taxon>Dikarya</taxon>
        <taxon>Ascomycota</taxon>
        <taxon>Saccharomycotina</taxon>
        <taxon>Dipodascomycetes</taxon>
        <taxon>Dipodascales</taxon>
        <taxon>Trichomonascaceae</taxon>
        <taxon>Trichomonascus</taxon>
        <taxon>Trichomonascus ciferrii complex</taxon>
    </lineage>
</organism>
<dbReference type="PANTHER" id="PTHR43135:SF3">
    <property type="entry name" value="ALPHA-D-RIBOSE 1-METHYLPHOSPHONATE 5-TRIPHOSPHATE DIPHOSPHATASE"/>
    <property type="match status" value="1"/>
</dbReference>
<dbReference type="GO" id="GO:0016810">
    <property type="term" value="F:hydrolase activity, acting on carbon-nitrogen (but not peptide) bonds"/>
    <property type="evidence" value="ECO:0007669"/>
    <property type="project" value="InterPro"/>
</dbReference>
<dbReference type="PANTHER" id="PTHR43135">
    <property type="entry name" value="ALPHA-D-RIBOSE 1-METHYLPHOSPHONATE 5-TRIPHOSPHATE DIPHOSPHATASE"/>
    <property type="match status" value="1"/>
</dbReference>
<dbReference type="InterPro" id="IPR057744">
    <property type="entry name" value="OTAase-like"/>
</dbReference>
<proteinExistence type="predicted"/>
<dbReference type="SUPFAM" id="SSF51556">
    <property type="entry name" value="Metallo-dependent hydrolases"/>
    <property type="match status" value="1"/>
</dbReference>
<dbReference type="InterPro" id="IPR051781">
    <property type="entry name" value="Metallo-dep_Hydrolase"/>
</dbReference>
<evidence type="ECO:0000259" key="1">
    <source>
        <dbReference type="Pfam" id="PF01979"/>
    </source>
</evidence>
<comment type="caution">
    <text evidence="2">The sequence shown here is derived from an EMBL/GenBank/DDBJ whole genome shotgun (WGS) entry which is preliminary data.</text>
</comment>
<dbReference type="Gene3D" id="3.20.20.140">
    <property type="entry name" value="Metal-dependent hydrolases"/>
    <property type="match status" value="1"/>
</dbReference>
<dbReference type="Pfam" id="PF01979">
    <property type="entry name" value="Amidohydro_1"/>
    <property type="match status" value="1"/>
</dbReference>
<dbReference type="Proteomes" id="UP000761534">
    <property type="component" value="Unassembled WGS sequence"/>
</dbReference>
<keyword evidence="3" id="KW-1185">Reference proteome</keyword>
<gene>
    <name evidence="2" type="ORF">TRICI_005511</name>
</gene>
<dbReference type="SUPFAM" id="SSF51338">
    <property type="entry name" value="Composite domain of metallo-dependent hydrolases"/>
    <property type="match status" value="1"/>
</dbReference>
<dbReference type="EMBL" id="SWFS01000431">
    <property type="protein sequence ID" value="KAA8904285.1"/>
    <property type="molecule type" value="Genomic_DNA"/>
</dbReference>
<dbReference type="CDD" id="cd01299">
    <property type="entry name" value="Met_dep_hydrolase_A"/>
    <property type="match status" value="1"/>
</dbReference>
<feature type="domain" description="Amidohydrolase-related" evidence="1">
    <location>
        <begin position="75"/>
        <end position="426"/>
    </location>
</feature>
<dbReference type="InterPro" id="IPR032466">
    <property type="entry name" value="Metal_Hydrolase"/>
</dbReference>
<dbReference type="AlphaFoldDB" id="A0A642US02"/>
<sequence>MAEIKEIPLKKLIKPWDSGDVNKYAFINATVIDVETGKCHSDTTVLTSDGLITKVGNNIEVDRTEYTMVDCQGKYLCPGLIDCHVHIFAAPGGESNLSSISSRSPKSAQLLVDNVCNTMLSRGFTTVRDTGGIDSTIRKAINDDLVHGPRLYYSGMALSQTGGHGDFRSAEDEGTHTCQCHLNAFGRVCDGVPACLEAARDELRKGADFIKIMGGGGVASPADSLTQLQFTAEEIKAITTVTDFAETYTTAHAYTPQAIKHCVENGVRGIEHGNFIDKETAALMAKTGTFLTPTLITYKIMGSHQFSDFLSPSSKEKNAKVLEAGVNSLLVAKKAGVKVCYGSDLLGALGGYQSGEFTLRSQVLSPLEVLQQATINPADMLREKRLGQIKEGKFADMIILEKNPLDDITILDNQPEVIRAVIKSGRVYKSSWNSLPIDVVKP</sequence>